<dbReference type="EMBL" id="KF740664">
    <property type="protein sequence ID" value="AHH01892.1"/>
    <property type="molecule type" value="Genomic_DNA"/>
</dbReference>
<dbReference type="RefSeq" id="YP_009001227.1">
    <property type="nucleotide sequence ID" value="NC_023423.1"/>
</dbReference>
<gene>
    <name evidence="1" type="ORF">pv_325</name>
</gene>
<dbReference type="KEGG" id="vg:18266353"/>
<keyword evidence="2" id="KW-1185">Reference proteome</keyword>
<accession>W5S6C8</accession>
<dbReference type="GeneID" id="18266353"/>
<sequence length="100" mass="11510">MGACSSKDYQSVPPKFRKRFRDSLSSQGYREVVMVRKPPNLVIPYPTKLVMSADDHECLQCFEKHCLPLCPYSGYARETSEPCTEDIPEYFFQPHFSLPG</sequence>
<name>W5S6C8_9VIRU</name>
<evidence type="ECO:0000313" key="1">
    <source>
        <dbReference type="EMBL" id="AHH01892.1"/>
    </source>
</evidence>
<proteinExistence type="predicted"/>
<evidence type="ECO:0000313" key="2">
    <source>
        <dbReference type="Proteomes" id="UP000202176"/>
    </source>
</evidence>
<protein>
    <submittedName>
        <fullName evidence="1">Uncharacterized protein</fullName>
    </submittedName>
</protein>
<dbReference type="Proteomes" id="UP000202176">
    <property type="component" value="Segment"/>
</dbReference>
<reference evidence="1 2" key="1">
    <citation type="journal article" date="2014" name="Proc. Natl. Acad. Sci. U.S.A.">
        <title>Thirty-thousand-year-old distant relative of giant icosahedral DNA viruses with a pandoravirus morphology.</title>
        <authorList>
            <person name="Legendre M."/>
            <person name="Bartoli J."/>
            <person name="Shmakova L."/>
            <person name="Jeudy S."/>
            <person name="Labadie K."/>
            <person name="Adrait A."/>
            <person name="Lescot M."/>
            <person name="Poirot O."/>
            <person name="Bertaux L."/>
            <person name="Bruley C."/>
            <person name="Coute Y."/>
            <person name="Rivkina E."/>
            <person name="Abergel C."/>
            <person name="Claverie J.M."/>
        </authorList>
    </citation>
    <scope>NUCLEOTIDE SEQUENCE [LARGE SCALE GENOMIC DNA]</scope>
    <source>
        <strain evidence="1">P1084-T</strain>
    </source>
</reference>
<organism evidence="1 2">
    <name type="scientific">Pithovirus sibericum</name>
    <dbReference type="NCBI Taxonomy" id="1450746"/>
    <lineage>
        <taxon>Viruses</taxon>
        <taxon>Pithoviruses</taxon>
        <taxon>Orthopithovirinae</taxon>
        <taxon>Alphapithovirus</taxon>
        <taxon>Alphapithovirus sibericum</taxon>
    </lineage>
</organism>